<feature type="region of interest" description="Disordered" evidence="1">
    <location>
        <begin position="220"/>
        <end position="313"/>
    </location>
</feature>
<evidence type="ECO:0000313" key="4">
    <source>
        <dbReference type="RefSeq" id="XP_041446617.1"/>
    </source>
</evidence>
<feature type="compositionally biased region" description="Polar residues" evidence="1">
    <location>
        <begin position="242"/>
        <end position="251"/>
    </location>
</feature>
<gene>
    <name evidence="5" type="primary">LOC121403098</name>
    <name evidence="3" type="synonym">LOC121401658</name>
    <name evidence="4" type="synonym">LOC121403097</name>
</gene>
<dbReference type="GeneID" id="121403098"/>
<name>A0A8J1MZB9_XENLA</name>
<feature type="compositionally biased region" description="Low complexity" evidence="1">
    <location>
        <begin position="257"/>
        <end position="272"/>
    </location>
</feature>
<dbReference type="KEGG" id="xla:121403098"/>
<dbReference type="KEGG" id="xla:121401658"/>
<dbReference type="RefSeq" id="XP_041446617.1">
    <property type="nucleotide sequence ID" value="XM_041590683.1"/>
</dbReference>
<evidence type="ECO:0000313" key="3">
    <source>
        <dbReference type="RefSeq" id="XP_041443278.1"/>
    </source>
</evidence>
<evidence type="ECO:0000313" key="5">
    <source>
        <dbReference type="RefSeq" id="XP_041446618.1"/>
    </source>
</evidence>
<dbReference type="Proteomes" id="UP000186698">
    <property type="component" value="Chromosome 3L"/>
</dbReference>
<evidence type="ECO:0000256" key="1">
    <source>
        <dbReference type="SAM" id="MobiDB-lite"/>
    </source>
</evidence>
<evidence type="ECO:0000313" key="2">
    <source>
        <dbReference type="Proteomes" id="UP000186698"/>
    </source>
</evidence>
<protein>
    <submittedName>
        <fullName evidence="3">Uncharacterized protein LOC121401658</fullName>
    </submittedName>
    <submittedName>
        <fullName evidence="4">Uncharacterized protein LOC121403097</fullName>
    </submittedName>
    <submittedName>
        <fullName evidence="5">Uncharacterized protein LOC121403098</fullName>
    </submittedName>
</protein>
<dbReference type="RefSeq" id="XP_041443278.1">
    <property type="nucleotide sequence ID" value="XM_041587344.1"/>
</dbReference>
<keyword evidence="2" id="KW-1185">Reference proteome</keyword>
<organism evidence="2 5">
    <name type="scientific">Xenopus laevis</name>
    <name type="common">African clawed frog</name>
    <dbReference type="NCBI Taxonomy" id="8355"/>
    <lineage>
        <taxon>Eukaryota</taxon>
        <taxon>Metazoa</taxon>
        <taxon>Chordata</taxon>
        <taxon>Craniata</taxon>
        <taxon>Vertebrata</taxon>
        <taxon>Euteleostomi</taxon>
        <taxon>Amphibia</taxon>
        <taxon>Batrachia</taxon>
        <taxon>Anura</taxon>
        <taxon>Pipoidea</taxon>
        <taxon>Pipidae</taxon>
        <taxon>Xenopodinae</taxon>
        <taxon>Xenopus</taxon>
        <taxon>Xenopus</taxon>
    </lineage>
</organism>
<reference evidence="3 4" key="1">
    <citation type="submission" date="2025-04" db="UniProtKB">
        <authorList>
            <consortium name="RefSeq"/>
        </authorList>
    </citation>
    <scope>IDENTIFICATION</scope>
    <source>
        <strain evidence="3 4">J_2021</strain>
        <tissue evidence="3 4">Erythrocytes</tissue>
    </source>
</reference>
<accession>A0A8J1MZB9</accession>
<feature type="region of interest" description="Disordered" evidence="1">
    <location>
        <begin position="195"/>
        <end position="214"/>
    </location>
</feature>
<feature type="compositionally biased region" description="Polar residues" evidence="1">
    <location>
        <begin position="224"/>
        <end position="233"/>
    </location>
</feature>
<dbReference type="RefSeq" id="XP_041446618.1">
    <property type="nucleotide sequence ID" value="XM_041590684.1"/>
</dbReference>
<proteinExistence type="predicted"/>
<dbReference type="KEGG" id="xla:121403097"/>
<dbReference type="AlphaFoldDB" id="A0A8J1MZB9"/>
<sequence length="313" mass="36602">MSVESTPSTNDHTSTFAYEDSDVERILKRVESFQLEVSNFSPEYDAGKQLLNLQKKEISLTLHVSTLAQYIKQKRIPRGLRLDIKPNLGIEDPAFNQQWFAICNKCSLDLMLLSVDNLSTQVETIRSDIEKLRTQIIADKGEEEAVKIFSQQREPLNRLREQVAIKKASKLERDANDYLQNRVYTWREDRYQQREDRSYLREDRGRQREYRGRGTYRKAEGQYWQRTRGSSRTGLPAPHGYSHQNYRSTPNAAHMESYASSSSDDYSPSTSSQPFLDVDPREKGYPPKRSYKNPRAPIPREQYPQRLHSKPRF</sequence>
<dbReference type="Proteomes" id="UP000186698">
    <property type="component" value="Chromosome 4L"/>
</dbReference>